<reference evidence="8 9" key="1">
    <citation type="submission" date="2020-08" db="EMBL/GenBank/DDBJ databases">
        <title>Genomic Encyclopedia of Type Strains, Phase IV (KMG-IV): sequencing the most valuable type-strain genomes for metagenomic binning, comparative biology and taxonomic classification.</title>
        <authorList>
            <person name="Goeker M."/>
        </authorList>
    </citation>
    <scope>NUCLEOTIDE SEQUENCE [LARGE SCALE GENOMIC DNA]</scope>
    <source>
        <strain evidence="8 9">DSM 22368</strain>
    </source>
</reference>
<feature type="transmembrane region" description="Helical" evidence="7">
    <location>
        <begin position="229"/>
        <end position="249"/>
    </location>
</feature>
<evidence type="ECO:0000256" key="2">
    <source>
        <dbReference type="ARBA" id="ARBA00007543"/>
    </source>
</evidence>
<gene>
    <name evidence="8" type="ORF">HNR48_002438</name>
</gene>
<feature type="transmembrane region" description="Helical" evidence="7">
    <location>
        <begin position="124"/>
        <end position="141"/>
    </location>
</feature>
<keyword evidence="8" id="KW-0560">Oxidoreductase</keyword>
<dbReference type="FunCoup" id="A0A7X0MW71">
    <property type="interactions" value="398"/>
</dbReference>
<dbReference type="EMBL" id="JACHHT010000002">
    <property type="protein sequence ID" value="MBB6522153.1"/>
    <property type="molecule type" value="Genomic_DNA"/>
</dbReference>
<evidence type="ECO:0000256" key="1">
    <source>
        <dbReference type="ARBA" id="ARBA00004651"/>
    </source>
</evidence>
<dbReference type="GO" id="GO:0016682">
    <property type="term" value="F:oxidoreductase activity, acting on diphenols and related substances as donors, oxygen as acceptor"/>
    <property type="evidence" value="ECO:0007669"/>
    <property type="project" value="TreeGrafter"/>
</dbReference>
<evidence type="ECO:0000256" key="5">
    <source>
        <dbReference type="ARBA" id="ARBA00022989"/>
    </source>
</evidence>
<keyword evidence="4 7" id="KW-0812">Transmembrane</keyword>
<dbReference type="PANTHER" id="PTHR43141:SF2">
    <property type="entry name" value="BLR3729 PROTEIN"/>
    <property type="match status" value="1"/>
</dbReference>
<evidence type="ECO:0000256" key="7">
    <source>
        <dbReference type="SAM" id="Phobius"/>
    </source>
</evidence>
<comment type="caution">
    <text evidence="8">The sequence shown here is derived from an EMBL/GenBank/DDBJ whole genome shotgun (WGS) entry which is preliminary data.</text>
</comment>
<feature type="transmembrane region" description="Helical" evidence="7">
    <location>
        <begin position="153"/>
        <end position="172"/>
    </location>
</feature>
<keyword evidence="5 7" id="KW-1133">Transmembrane helix</keyword>
<sequence length="338" mass="37381">MNIFNALIDPNYLGPIFIGLMALAVLVYAILDGYDLGVGIVLHRHDEAMRDTQIASIGPFWDANETWLVLAIGLMLIAFPEAYNILLQELYIPATLMLAGLILRGVAFDFRAKVAMEYKGLWDHIFRSGSLIVALSQGYMLGQYVCGFSDDSLTIVFSLLSAFGVAAAYSYIGACWLVMKTEGELQQYSAKTARVSGVLMALGIAAVCIVNPWINPEVYARWFSFPNNLLLWVIPIVSAALFVLSDQVLKRVPAEDDYGCWIPFVLAVLLFLNCFQGIVVSFYPDVIPGRLSLFEAVAAPEALGFIFWGAVIVVPVILGYTAYSYRVFWGKATALRYF</sequence>
<dbReference type="InParanoid" id="A0A7X0MW71"/>
<keyword evidence="3" id="KW-1003">Cell membrane</keyword>
<evidence type="ECO:0000256" key="6">
    <source>
        <dbReference type="ARBA" id="ARBA00023136"/>
    </source>
</evidence>
<dbReference type="InterPro" id="IPR003317">
    <property type="entry name" value="Cyt-d_oxidase_su2"/>
</dbReference>
<feature type="transmembrane region" description="Helical" evidence="7">
    <location>
        <begin position="193"/>
        <end position="214"/>
    </location>
</feature>
<dbReference type="RefSeq" id="WP_166846616.1">
    <property type="nucleotide sequence ID" value="NZ_JAAONY010000002.1"/>
</dbReference>
<dbReference type="PANTHER" id="PTHR43141">
    <property type="entry name" value="CYTOCHROME BD2 SUBUNIT II"/>
    <property type="match status" value="1"/>
</dbReference>
<organism evidence="8 9">
    <name type="scientific">Pseudoteredinibacter isoporae</name>
    <dbReference type="NCBI Taxonomy" id="570281"/>
    <lineage>
        <taxon>Bacteria</taxon>
        <taxon>Pseudomonadati</taxon>
        <taxon>Pseudomonadota</taxon>
        <taxon>Gammaproteobacteria</taxon>
        <taxon>Cellvibrionales</taxon>
        <taxon>Cellvibrionaceae</taxon>
        <taxon>Pseudoteredinibacter</taxon>
    </lineage>
</organism>
<dbReference type="Pfam" id="PF02322">
    <property type="entry name" value="Cyt_bd_oxida_II"/>
    <property type="match status" value="1"/>
</dbReference>
<protein>
    <submittedName>
        <fullName evidence="8">Cytochrome d ubiquinol oxidase subunit II</fullName>
        <ecNumber evidence="8">1.10.3.-</ecNumber>
    </submittedName>
</protein>
<feature type="transmembrane region" description="Helical" evidence="7">
    <location>
        <begin position="303"/>
        <end position="323"/>
    </location>
</feature>
<dbReference type="GO" id="GO:0009055">
    <property type="term" value="F:electron transfer activity"/>
    <property type="evidence" value="ECO:0007669"/>
    <property type="project" value="TreeGrafter"/>
</dbReference>
<evidence type="ECO:0000313" key="9">
    <source>
        <dbReference type="Proteomes" id="UP000528457"/>
    </source>
</evidence>
<evidence type="ECO:0000256" key="3">
    <source>
        <dbReference type="ARBA" id="ARBA00022475"/>
    </source>
</evidence>
<dbReference type="GO" id="GO:0019646">
    <property type="term" value="P:aerobic electron transport chain"/>
    <property type="evidence" value="ECO:0007669"/>
    <property type="project" value="TreeGrafter"/>
</dbReference>
<accession>A0A7X0MW71</accession>
<feature type="transmembrane region" description="Helical" evidence="7">
    <location>
        <begin position="92"/>
        <end position="112"/>
    </location>
</feature>
<keyword evidence="6 7" id="KW-0472">Membrane</keyword>
<dbReference type="EC" id="1.10.3.-" evidence="8"/>
<comment type="subcellular location">
    <subcellularLocation>
        <location evidence="1">Cell membrane</location>
        <topology evidence="1">Multi-pass membrane protein</topology>
    </subcellularLocation>
</comment>
<feature type="transmembrane region" description="Helical" evidence="7">
    <location>
        <begin position="261"/>
        <end position="283"/>
    </location>
</feature>
<comment type="similarity">
    <text evidence="2">Belongs to the cytochrome ubiquinol oxidase subunit 2 family.</text>
</comment>
<feature type="transmembrane region" description="Helical" evidence="7">
    <location>
        <begin position="12"/>
        <end position="31"/>
    </location>
</feature>
<keyword evidence="9" id="KW-1185">Reference proteome</keyword>
<evidence type="ECO:0000256" key="4">
    <source>
        <dbReference type="ARBA" id="ARBA00022692"/>
    </source>
</evidence>
<proteinExistence type="inferred from homology"/>
<dbReference type="AlphaFoldDB" id="A0A7X0MW71"/>
<evidence type="ECO:0000313" key="8">
    <source>
        <dbReference type="EMBL" id="MBB6522153.1"/>
    </source>
</evidence>
<dbReference type="GO" id="GO:0005886">
    <property type="term" value="C:plasma membrane"/>
    <property type="evidence" value="ECO:0007669"/>
    <property type="project" value="UniProtKB-SubCell"/>
</dbReference>
<dbReference type="Proteomes" id="UP000528457">
    <property type="component" value="Unassembled WGS sequence"/>
</dbReference>
<name>A0A7X0MW71_9GAMM</name>
<dbReference type="GO" id="GO:0070069">
    <property type="term" value="C:cytochrome complex"/>
    <property type="evidence" value="ECO:0007669"/>
    <property type="project" value="TreeGrafter"/>
</dbReference>